<dbReference type="PANTHER" id="PTHR15544:SF0">
    <property type="entry name" value="TETRATRICOPEPTIDE REPEAT PROTEIN 33"/>
    <property type="match status" value="1"/>
</dbReference>
<dbReference type="AlphaFoldDB" id="A0A150H1N0"/>
<comment type="caution">
    <text evidence="1">The sequence shown here is derived from an EMBL/GenBank/DDBJ whole genome shotgun (WGS) entry which is preliminary data.</text>
</comment>
<reference evidence="2" key="1">
    <citation type="journal article" date="2016" name="Nat. Commun.">
        <title>The Gonium pectorale genome demonstrates co-option of cell cycle regulation during the evolution of multicellularity.</title>
        <authorList>
            <person name="Hanschen E.R."/>
            <person name="Marriage T.N."/>
            <person name="Ferris P.J."/>
            <person name="Hamaji T."/>
            <person name="Toyoda A."/>
            <person name="Fujiyama A."/>
            <person name="Neme R."/>
            <person name="Noguchi H."/>
            <person name="Minakuchi Y."/>
            <person name="Suzuki M."/>
            <person name="Kawai-Toyooka H."/>
            <person name="Smith D.R."/>
            <person name="Sparks H."/>
            <person name="Anderson J."/>
            <person name="Bakaric R."/>
            <person name="Luria V."/>
            <person name="Karger A."/>
            <person name="Kirschner M.W."/>
            <person name="Durand P.M."/>
            <person name="Michod R.E."/>
            <person name="Nozaki H."/>
            <person name="Olson B.J."/>
        </authorList>
    </citation>
    <scope>NUCLEOTIDE SEQUENCE [LARGE SCALE GENOMIC DNA]</scope>
    <source>
        <strain evidence="2">NIES-2863</strain>
    </source>
</reference>
<dbReference type="EMBL" id="LSYV01000003">
    <property type="protein sequence ID" value="KXZ55991.1"/>
    <property type="molecule type" value="Genomic_DNA"/>
</dbReference>
<protein>
    <submittedName>
        <fullName evidence="1">Uncharacterized protein</fullName>
    </submittedName>
</protein>
<dbReference type="Gene3D" id="1.25.40.10">
    <property type="entry name" value="Tetratricopeptide repeat domain"/>
    <property type="match status" value="1"/>
</dbReference>
<evidence type="ECO:0000313" key="1">
    <source>
        <dbReference type="EMBL" id="KXZ55991.1"/>
    </source>
</evidence>
<gene>
    <name evidence="1" type="ORF">GPECTOR_2g1543</name>
</gene>
<dbReference type="PANTHER" id="PTHR15544">
    <property type="entry name" value="OSMOSIS RESPONSIVE FACTOR"/>
    <property type="match status" value="1"/>
</dbReference>
<dbReference type="InterPro" id="IPR052658">
    <property type="entry name" value="TPR-containing"/>
</dbReference>
<dbReference type="SUPFAM" id="SSF48452">
    <property type="entry name" value="TPR-like"/>
    <property type="match status" value="1"/>
</dbReference>
<keyword evidence="2" id="KW-1185">Reference proteome</keyword>
<evidence type="ECO:0000313" key="2">
    <source>
        <dbReference type="Proteomes" id="UP000075714"/>
    </source>
</evidence>
<dbReference type="OrthoDB" id="2423701at2759"/>
<name>A0A150H1N0_GONPE</name>
<proteinExistence type="predicted"/>
<dbReference type="STRING" id="33097.A0A150H1N0"/>
<dbReference type="InterPro" id="IPR011990">
    <property type="entry name" value="TPR-like_helical_dom_sf"/>
</dbReference>
<sequence>MKKRKVQQLSGVKLRAFQEEPDSDEEPDIVLMATELKERGKEAASNGDFAEARSLLGRAVRLMPGSADLHEAHSQVLLELGRTWEAVRAAGRAVELRPQWAEAHLALARAQLNLGEVR</sequence>
<organism evidence="1 2">
    <name type="scientific">Gonium pectorale</name>
    <name type="common">Green alga</name>
    <dbReference type="NCBI Taxonomy" id="33097"/>
    <lineage>
        <taxon>Eukaryota</taxon>
        <taxon>Viridiplantae</taxon>
        <taxon>Chlorophyta</taxon>
        <taxon>core chlorophytes</taxon>
        <taxon>Chlorophyceae</taxon>
        <taxon>CS clade</taxon>
        <taxon>Chlamydomonadales</taxon>
        <taxon>Volvocaceae</taxon>
        <taxon>Gonium</taxon>
    </lineage>
</organism>
<dbReference type="Proteomes" id="UP000075714">
    <property type="component" value="Unassembled WGS sequence"/>
</dbReference>
<accession>A0A150H1N0</accession>